<name>A0A6H1P175_PRIMG</name>
<feature type="transmembrane region" description="Helical" evidence="1">
    <location>
        <begin position="42"/>
        <end position="62"/>
    </location>
</feature>
<dbReference type="Proteomes" id="UP000501868">
    <property type="component" value="Chromosome"/>
</dbReference>
<evidence type="ECO:0000313" key="2">
    <source>
        <dbReference type="EMBL" id="QIZ07041.1"/>
    </source>
</evidence>
<keyword evidence="1" id="KW-0472">Membrane</keyword>
<sequence length="63" mass="6852">MKLAATLFFIFGAILLLGAIKYFLRLTSPGVYPPKQILKKRTFALAGGGGICLVIAVMITYFL</sequence>
<dbReference type="InterPro" id="IPR058724">
    <property type="entry name" value="YhzF"/>
</dbReference>
<proteinExistence type="predicted"/>
<keyword evidence="1" id="KW-0812">Transmembrane</keyword>
<dbReference type="EMBL" id="CP051128">
    <property type="protein sequence ID" value="QIZ07041.1"/>
    <property type="molecule type" value="Genomic_DNA"/>
</dbReference>
<evidence type="ECO:0000256" key="1">
    <source>
        <dbReference type="SAM" id="Phobius"/>
    </source>
</evidence>
<dbReference type="AlphaFoldDB" id="A0A6H1P175"/>
<evidence type="ECO:0000313" key="3">
    <source>
        <dbReference type="Proteomes" id="UP000501868"/>
    </source>
</evidence>
<reference evidence="2 3" key="2">
    <citation type="submission" date="2020-04" db="EMBL/GenBank/DDBJ databases">
        <authorList>
            <person name="Fomenkov A."/>
            <person name="Anton B.P."/>
            <person name="Roberts R.J."/>
        </authorList>
    </citation>
    <scope>NUCLEOTIDE SEQUENCE [LARGE SCALE GENOMIC DNA]</scope>
    <source>
        <strain evidence="2 3">S2</strain>
    </source>
</reference>
<protein>
    <submittedName>
        <fullName evidence="2">Uncharacterized protein</fullName>
    </submittedName>
</protein>
<accession>A0A6H1P175</accession>
<gene>
    <name evidence="2" type="ORF">HFZ78_10285</name>
</gene>
<organism evidence="2 3">
    <name type="scientific">Priestia megaterium</name>
    <name type="common">Bacillus megaterium</name>
    <dbReference type="NCBI Taxonomy" id="1404"/>
    <lineage>
        <taxon>Bacteria</taxon>
        <taxon>Bacillati</taxon>
        <taxon>Bacillota</taxon>
        <taxon>Bacilli</taxon>
        <taxon>Bacillales</taxon>
        <taxon>Bacillaceae</taxon>
        <taxon>Priestia</taxon>
    </lineage>
</organism>
<reference evidence="2 3" key="1">
    <citation type="submission" date="2020-04" db="EMBL/GenBank/DDBJ databases">
        <title>Genome-Wide Identification of 5-Methylcytosine Sites in Bacterial Genomes By High-Throughput Sequencing of MspJI Restriction Fragments.</title>
        <authorList>
            <person name="Wu V."/>
        </authorList>
    </citation>
    <scope>NUCLEOTIDE SEQUENCE [LARGE SCALE GENOMIC DNA]</scope>
    <source>
        <strain evidence="2 3">S2</strain>
    </source>
</reference>
<keyword evidence="1" id="KW-1133">Transmembrane helix</keyword>
<dbReference type="Pfam" id="PF26302">
    <property type="entry name" value="YhzF"/>
    <property type="match status" value="1"/>
</dbReference>